<name>A0AAU8J665_9CYAN</name>
<dbReference type="PROSITE" id="PS51257">
    <property type="entry name" value="PROKAR_LIPOPROTEIN"/>
    <property type="match status" value="1"/>
</dbReference>
<dbReference type="RefSeq" id="WP_199317469.1">
    <property type="nucleotide sequence ID" value="NZ_CP159837.1"/>
</dbReference>
<evidence type="ECO:0000313" key="1">
    <source>
        <dbReference type="EMBL" id="XCM34624.1"/>
    </source>
</evidence>
<organism evidence="1">
    <name type="scientific">Planktothricoides raciborskii GIHE-MW2</name>
    <dbReference type="NCBI Taxonomy" id="2792601"/>
    <lineage>
        <taxon>Bacteria</taxon>
        <taxon>Bacillati</taxon>
        <taxon>Cyanobacteriota</taxon>
        <taxon>Cyanophyceae</taxon>
        <taxon>Oscillatoriophycideae</taxon>
        <taxon>Oscillatoriales</taxon>
        <taxon>Oscillatoriaceae</taxon>
        <taxon>Planktothricoides</taxon>
    </lineage>
</organism>
<protein>
    <recommendedName>
        <fullName evidence="2">Lipoprotein</fullName>
    </recommendedName>
</protein>
<sequence length="78" mass="8638">MIKQLSKSLITFLMTSFLVGCLMRQQVKAGQPLKIMIPLYSYPTWYNPENYIWPQVAAASIQVPIVAVINPNNGPSGG</sequence>
<reference evidence="1" key="1">
    <citation type="submission" date="2024-07" db="EMBL/GenBank/DDBJ databases">
        <authorList>
            <person name="Kim Y.J."/>
            <person name="Jeong J.Y."/>
        </authorList>
    </citation>
    <scope>NUCLEOTIDE SEQUENCE</scope>
    <source>
        <strain evidence="1">GIHE-MW2</strain>
    </source>
</reference>
<accession>A0AAU8J665</accession>
<dbReference type="EMBL" id="CP159837">
    <property type="protein sequence ID" value="XCM34624.1"/>
    <property type="molecule type" value="Genomic_DNA"/>
</dbReference>
<dbReference type="AlphaFoldDB" id="A0AAU8J665"/>
<evidence type="ECO:0008006" key="2">
    <source>
        <dbReference type="Google" id="ProtNLM"/>
    </source>
</evidence>
<gene>
    <name evidence="1" type="ORF">ABWT76_003236</name>
</gene>
<proteinExistence type="predicted"/>